<evidence type="ECO:0000313" key="8">
    <source>
        <dbReference type="Proteomes" id="UP000321579"/>
    </source>
</evidence>
<dbReference type="EMBL" id="BJVF01000001">
    <property type="protein sequence ID" value="GEL09810.1"/>
    <property type="molecule type" value="Genomic_DNA"/>
</dbReference>
<feature type="domain" description="Type 9 secretion system plug protein N-terminal" evidence="2">
    <location>
        <begin position="35"/>
        <end position="156"/>
    </location>
</feature>
<evidence type="ECO:0000313" key="7">
    <source>
        <dbReference type="Proteomes" id="UP000182367"/>
    </source>
</evidence>
<reference evidence="4" key="2">
    <citation type="submission" date="2016-03" db="EMBL/GenBank/DDBJ databases">
        <authorList>
            <person name="Ploux O."/>
        </authorList>
    </citation>
    <scope>NUCLEOTIDE SEQUENCE</scope>
    <source>
        <strain evidence="4">NBRC 105008</strain>
    </source>
</reference>
<dbReference type="EMBL" id="FNEO01000001">
    <property type="protein sequence ID" value="SDI92704.1"/>
    <property type="molecule type" value="Genomic_DNA"/>
</dbReference>
<protein>
    <submittedName>
        <fullName evidence="3">DUF5103 domain-containing protein</fullName>
    </submittedName>
</protein>
<reference evidence="5 7" key="3">
    <citation type="submission" date="2016-10" db="EMBL/GenBank/DDBJ databases">
        <authorList>
            <person name="Varghese N."/>
            <person name="Submissions S."/>
        </authorList>
    </citation>
    <scope>NUCLEOTIDE SEQUENCE [LARGE SCALE GENOMIC DNA]</scope>
    <source>
        <strain evidence="5 7">Gm-149</strain>
    </source>
</reference>
<proteinExistence type="predicted"/>
<keyword evidence="1" id="KW-0732">Signal</keyword>
<feature type="signal peptide" evidence="1">
    <location>
        <begin position="1"/>
        <end position="23"/>
    </location>
</feature>
<dbReference type="Proteomes" id="UP000093226">
    <property type="component" value="Unassembled WGS sequence"/>
</dbReference>
<organism evidence="4 6">
    <name type="scientific">Flavobacterium glycines</name>
    <dbReference type="NCBI Taxonomy" id="551990"/>
    <lineage>
        <taxon>Bacteria</taxon>
        <taxon>Pseudomonadati</taxon>
        <taxon>Bacteroidota</taxon>
        <taxon>Flavobacteriia</taxon>
        <taxon>Flavobacteriales</taxon>
        <taxon>Flavobacteriaceae</taxon>
        <taxon>Flavobacterium</taxon>
    </lineage>
</organism>
<evidence type="ECO:0000313" key="5">
    <source>
        <dbReference type="EMBL" id="SDI92704.1"/>
    </source>
</evidence>
<evidence type="ECO:0000313" key="3">
    <source>
        <dbReference type="EMBL" id="GEL09810.1"/>
    </source>
</evidence>
<evidence type="ECO:0000256" key="1">
    <source>
        <dbReference type="SAM" id="SignalP"/>
    </source>
</evidence>
<dbReference type="Gene3D" id="2.60.40.10">
    <property type="entry name" value="Immunoglobulins"/>
    <property type="match status" value="1"/>
</dbReference>
<dbReference type="EMBL" id="LVEO01000013">
    <property type="protein sequence ID" value="OCB72337.1"/>
    <property type="molecule type" value="Genomic_DNA"/>
</dbReference>
<comment type="caution">
    <text evidence="4">The sequence shown here is derived from an EMBL/GenBank/DDBJ whole genome shotgun (WGS) entry which is preliminary data.</text>
</comment>
<reference evidence="6" key="1">
    <citation type="submission" date="2016-03" db="EMBL/GenBank/DDBJ databases">
        <title>Draft genome sequence of Paenibacillus glacialis DSM 22343.</title>
        <authorList>
            <person name="Shin S.-K."/>
            <person name="Yi H."/>
        </authorList>
    </citation>
    <scope>NUCLEOTIDE SEQUENCE [LARGE SCALE GENOMIC DNA]</scope>
    <source>
        <strain evidence="6">NBRC 105008</strain>
    </source>
</reference>
<evidence type="ECO:0000313" key="6">
    <source>
        <dbReference type="Proteomes" id="UP000093226"/>
    </source>
</evidence>
<dbReference type="STRING" id="551990.SAMN05192550_1175"/>
<reference evidence="3 8" key="4">
    <citation type="submission" date="2019-07" db="EMBL/GenBank/DDBJ databases">
        <title>Whole genome shotgun sequence of Flavobacterium glycines NBRC 105008.</title>
        <authorList>
            <person name="Hosoyama A."/>
            <person name="Uohara A."/>
            <person name="Ohji S."/>
            <person name="Ichikawa N."/>
        </authorList>
    </citation>
    <scope>NUCLEOTIDE SEQUENCE [LARGE SCALE GENOMIC DNA]</scope>
    <source>
        <strain evidence="3 8">NBRC 105008</strain>
    </source>
</reference>
<dbReference type="Proteomes" id="UP000321579">
    <property type="component" value="Unassembled WGS sequence"/>
</dbReference>
<dbReference type="OrthoDB" id="1522602at2"/>
<dbReference type="InterPro" id="IPR031345">
    <property type="entry name" value="T9SS_Plug_N"/>
</dbReference>
<dbReference type="InterPro" id="IPR013783">
    <property type="entry name" value="Ig-like_fold"/>
</dbReference>
<dbReference type="Proteomes" id="UP000182367">
    <property type="component" value="Unassembled WGS sequence"/>
</dbReference>
<evidence type="ECO:0000313" key="4">
    <source>
        <dbReference type="EMBL" id="OCB72337.1"/>
    </source>
</evidence>
<evidence type="ECO:0000259" key="2">
    <source>
        <dbReference type="Pfam" id="PF17116"/>
    </source>
</evidence>
<keyword evidence="7" id="KW-1185">Reference proteome</keyword>
<name>A0A1B9DRM3_9FLAO</name>
<feature type="chain" id="PRO_5044556181" evidence="1">
    <location>
        <begin position="24"/>
        <end position="421"/>
    </location>
</feature>
<dbReference type="Pfam" id="PF17116">
    <property type="entry name" value="T9SS_plug_1st"/>
    <property type="match status" value="1"/>
</dbReference>
<dbReference type="AlphaFoldDB" id="A0A1B9DRM3"/>
<gene>
    <name evidence="4" type="ORF">FBGL_06700</name>
    <name evidence="3" type="ORF">FGL01_05490</name>
    <name evidence="5" type="ORF">SAMN05192550_1175</name>
</gene>
<accession>A0A1B9DRM3</accession>
<sequence>MAKSFFKIILFFLFVLSSNLSLAQTEKEVIQPYNIKTVTFVQNNQNAIPIFELGSGFQFQFDDLFGNEANYYYEIVHCDYNWNPTNIPKNEYLQGFDNQRIQNYTNSVNCLQIYSHYNLSIPNQFTQQLRLSGNYMLKILNEDRDVVFSRKFMLYEDIASVPLQIKRARNVSRIEQMQNLDFAIKSSTITFQNPLKNINVRLIQNGNFNTEIKNIKPQYTIGNDLIYKYDSETQFWAGNEFLYFENKNIRVAANNVARIDSSTDIYNCLLYTNNARANFPYTLYQDINGNFVINNANATNNEIEADYAWVYFSLSAPTYRLDKGIYVNGMFNNYSLAPEYKMDYNEKKGIYEKAILIKQGFTNFKYVVADSKGVIDNENAIDGNFYQTENEYTILVYYKENTGRYDRIIGKGTANSLNIIN</sequence>
<dbReference type="RefSeq" id="WP_066326832.1">
    <property type="nucleotide sequence ID" value="NZ_BJVF01000001.1"/>
</dbReference>